<dbReference type="PANTHER" id="PTHR44899:SF3">
    <property type="entry name" value="SERINE_THREONINE-PROTEIN KINASE NEK1"/>
    <property type="match status" value="1"/>
</dbReference>
<dbReference type="Pfam" id="PF00069">
    <property type="entry name" value="Pkinase"/>
    <property type="match status" value="2"/>
</dbReference>
<evidence type="ECO:0000256" key="1">
    <source>
        <dbReference type="ARBA" id="ARBA00012513"/>
    </source>
</evidence>
<dbReference type="InterPro" id="IPR011009">
    <property type="entry name" value="Kinase-like_dom_sf"/>
</dbReference>
<dbReference type="InterPro" id="IPR008271">
    <property type="entry name" value="Ser/Thr_kinase_AS"/>
</dbReference>
<dbReference type="InterPro" id="IPR000719">
    <property type="entry name" value="Prot_kinase_dom"/>
</dbReference>
<comment type="catalytic activity">
    <reaction evidence="8">
        <text>L-seryl-[protein] + ATP = O-phospho-L-seryl-[protein] + ADP + H(+)</text>
        <dbReference type="Rhea" id="RHEA:17989"/>
        <dbReference type="Rhea" id="RHEA-COMP:9863"/>
        <dbReference type="Rhea" id="RHEA-COMP:11604"/>
        <dbReference type="ChEBI" id="CHEBI:15378"/>
        <dbReference type="ChEBI" id="CHEBI:29999"/>
        <dbReference type="ChEBI" id="CHEBI:30616"/>
        <dbReference type="ChEBI" id="CHEBI:83421"/>
        <dbReference type="ChEBI" id="CHEBI:456216"/>
        <dbReference type="EC" id="2.7.11.1"/>
    </reaction>
</comment>
<evidence type="ECO:0000313" key="11">
    <source>
        <dbReference type="EMBL" id="SYZ62984.1"/>
    </source>
</evidence>
<dbReference type="RefSeq" id="XP_001562513.1">
    <property type="nucleotide sequence ID" value="XM_001562463.1"/>
</dbReference>
<dbReference type="SMART" id="SM00220">
    <property type="entry name" value="S_TKc"/>
    <property type="match status" value="1"/>
</dbReference>
<feature type="region of interest" description="Disordered" evidence="9">
    <location>
        <begin position="1"/>
        <end position="24"/>
    </location>
</feature>
<sequence length="1065" mass="114768">MPPLSLPQRRLPKQPPPPKAQNTMATSEYRITEKMGTGSFGVVFKVCRVTDHQVFVMKRIPLLGLTTPQRRDAAQEIILMRDLHHPCVVSQRDAFLFNEHDLCLVMDYYDGGDMDTHVAAQRELDMYFDLDQVMLWFVQLVLGAQYLHAHNVVHRDIKIHNVFIRSRDMSVVLGDFGISERLGADMTSHTWATAATMGGPPGSSSSSFTSAPAVANGASVGSPSPLRMNDGDDKVSSLPISGGLYSPTPVAAEAAAAPPFPSLYQQAPWSSGQWGAESPLYSPKLSPYEPLVHIRQMSTSSNAVSSCSPGSQRRRLHSGVDGVDVMEAAMKGTPLYMAPEVLQGGAASPKSDVWSLGCVLYELLALRHPFESRDLAPLVMRVLRGQREPLPAHFPRPIADLINRMLCLDAGQRPSCEEVLTVPCVRAYVDLWRSLRTPLDVPSSPSECALTRQLQAWQENIAAWNARHPGDPRGKPLHYTELRRQLLSPACAPAEEHENAERRAVEAARAALLTAQPSGLIGSASSLGMGGASQGGGGAHDGIFYGATGERLVGAAGGELQSIPSAREGAVGMAPSDSMRPYMLYDVAPEPAAGAARGTAGLADAKAAAGKAVDGCPSVPSRRPSGSPSPCPVQTGDLAVTGHKIGNGRNPFGLPPPPTDATHSEDSPIGSAAAGKRRHRQARQREPATPQQNAKSVRHNGKAEPKGKLSNGAASLAIDSFAAVPATSPAGSLRSFQLQRGFSASLPSLSREHDTALGGAIDEDVAFFRAYHNVSDMRCASLEEIAQAVMELRQRVQERLRHQRVLTDIEVLHERHGSALLRSMPHVLHVLEVAAAAAAAGEGHGDPPAGAQPWMSPEGVYVDMVRQIDEQRSGRERLQLDTGSEERVAGISYAEKLPVGRPMPPRIRELREAAALAQAAASEEARRRARLLPSESRRDSTCAQSCGVSTSSAVSMRFADPAAPLMAASTDGGRSASRTAAAELRRWRPYLERRNRLSAELTGVFDATTLRAVYSYYRTCALLQRDATVVRRLVPDRQQWTALPSIEELAVLDRQLEGVLEKQPR</sequence>
<dbReference type="FunFam" id="1.10.510.10:FF:001566">
    <property type="entry name" value="Protein_kinase_-_putative"/>
    <property type="match status" value="1"/>
</dbReference>
<protein>
    <recommendedName>
        <fullName evidence="1">non-specific serine/threonine protein kinase</fullName>
        <ecNumber evidence="1">2.7.11.1</ecNumber>
    </recommendedName>
</protein>
<dbReference type="KEGG" id="lbz:LBRM_07_0170"/>
<comment type="catalytic activity">
    <reaction evidence="7">
        <text>L-threonyl-[protein] + ATP = O-phospho-L-threonyl-[protein] + ADP + H(+)</text>
        <dbReference type="Rhea" id="RHEA:46608"/>
        <dbReference type="Rhea" id="RHEA-COMP:11060"/>
        <dbReference type="Rhea" id="RHEA-COMP:11605"/>
        <dbReference type="ChEBI" id="CHEBI:15378"/>
        <dbReference type="ChEBI" id="CHEBI:30013"/>
        <dbReference type="ChEBI" id="CHEBI:30616"/>
        <dbReference type="ChEBI" id="CHEBI:61977"/>
        <dbReference type="ChEBI" id="CHEBI:456216"/>
        <dbReference type="EC" id="2.7.11.1"/>
    </reaction>
</comment>
<dbReference type="PROSITE" id="PS50011">
    <property type="entry name" value="PROTEIN_KINASE_DOM"/>
    <property type="match status" value="1"/>
</dbReference>
<dbReference type="EC" id="2.7.11.1" evidence="1"/>
<keyword evidence="4" id="KW-0547">Nucleotide-binding</keyword>
<feature type="region of interest" description="Disordered" evidence="9">
    <location>
        <begin position="193"/>
        <end position="233"/>
    </location>
</feature>
<dbReference type="VEuPathDB" id="TriTrypDB:LbrM.07.0170"/>
<proteinExistence type="predicted"/>
<dbReference type="AlphaFoldDB" id="A0A3P3YYD5"/>
<feature type="region of interest" description="Disordered" evidence="9">
    <location>
        <begin position="612"/>
        <end position="709"/>
    </location>
</feature>
<feature type="domain" description="Protein kinase" evidence="10">
    <location>
        <begin position="29"/>
        <end position="429"/>
    </location>
</feature>
<evidence type="ECO:0000256" key="2">
    <source>
        <dbReference type="ARBA" id="ARBA00022527"/>
    </source>
</evidence>
<evidence type="ECO:0000256" key="8">
    <source>
        <dbReference type="ARBA" id="ARBA00048679"/>
    </source>
</evidence>
<evidence type="ECO:0000256" key="9">
    <source>
        <dbReference type="SAM" id="MobiDB-lite"/>
    </source>
</evidence>
<accession>A0A3P3YYD5</accession>
<evidence type="ECO:0000256" key="4">
    <source>
        <dbReference type="ARBA" id="ARBA00022741"/>
    </source>
</evidence>
<keyword evidence="3" id="KW-0808">Transferase</keyword>
<dbReference type="EMBL" id="LS997606">
    <property type="protein sequence ID" value="SYZ62984.1"/>
    <property type="molecule type" value="Genomic_DNA"/>
</dbReference>
<dbReference type="GO" id="GO:0005524">
    <property type="term" value="F:ATP binding"/>
    <property type="evidence" value="ECO:0007669"/>
    <property type="project" value="UniProtKB-KW"/>
</dbReference>
<evidence type="ECO:0000313" key="12">
    <source>
        <dbReference type="Proteomes" id="UP000319462"/>
    </source>
</evidence>
<name>A0A3P3YYD5_LEIBR</name>
<evidence type="ECO:0000256" key="6">
    <source>
        <dbReference type="ARBA" id="ARBA00022840"/>
    </source>
</evidence>
<evidence type="ECO:0000256" key="7">
    <source>
        <dbReference type="ARBA" id="ARBA00047899"/>
    </source>
</evidence>
<dbReference type="PANTHER" id="PTHR44899">
    <property type="entry name" value="CAMK FAMILY PROTEIN KINASE"/>
    <property type="match status" value="1"/>
</dbReference>
<dbReference type="InterPro" id="IPR051131">
    <property type="entry name" value="NEK_Ser/Thr_kinase_NIMA"/>
</dbReference>
<dbReference type="PROSITE" id="PS00108">
    <property type="entry name" value="PROTEIN_KINASE_ST"/>
    <property type="match status" value="1"/>
</dbReference>
<evidence type="ECO:0000259" key="10">
    <source>
        <dbReference type="PROSITE" id="PS50011"/>
    </source>
</evidence>
<keyword evidence="6" id="KW-0067">ATP-binding</keyword>
<keyword evidence="2" id="KW-0723">Serine/threonine-protein kinase</keyword>
<feature type="compositionally biased region" description="Low complexity" evidence="9">
    <location>
        <begin position="612"/>
        <end position="628"/>
    </location>
</feature>
<dbReference type="SUPFAM" id="SSF56112">
    <property type="entry name" value="Protein kinase-like (PK-like)"/>
    <property type="match status" value="1"/>
</dbReference>
<gene>
    <name evidence="11" type="ORF">LBRM2904_07.0200</name>
</gene>
<dbReference type="GO" id="GO:0004674">
    <property type="term" value="F:protein serine/threonine kinase activity"/>
    <property type="evidence" value="ECO:0007669"/>
    <property type="project" value="UniProtKB-KW"/>
</dbReference>
<evidence type="ECO:0000256" key="3">
    <source>
        <dbReference type="ARBA" id="ARBA00022679"/>
    </source>
</evidence>
<reference evidence="11 12" key="1">
    <citation type="submission" date="2018-09" db="EMBL/GenBank/DDBJ databases">
        <authorList>
            <person name="Peiro R."/>
            <person name="Begona"/>
            <person name="Cbmso G."/>
            <person name="Lopez M."/>
            <person name="Gonzalez S."/>
        </authorList>
    </citation>
    <scope>NUCLEOTIDE SEQUENCE [LARGE SCALE GENOMIC DNA]</scope>
</reference>
<dbReference type="Proteomes" id="UP000319462">
    <property type="component" value="Chromosome 7"/>
</dbReference>
<evidence type="ECO:0000256" key="5">
    <source>
        <dbReference type="ARBA" id="ARBA00022777"/>
    </source>
</evidence>
<keyword evidence="5 11" id="KW-0418">Kinase</keyword>
<organism evidence="11 12">
    <name type="scientific">Leishmania braziliensis MHOM/BR/75/M2904</name>
    <dbReference type="NCBI Taxonomy" id="420245"/>
    <lineage>
        <taxon>Eukaryota</taxon>
        <taxon>Discoba</taxon>
        <taxon>Euglenozoa</taxon>
        <taxon>Kinetoplastea</taxon>
        <taxon>Metakinetoplastina</taxon>
        <taxon>Trypanosomatida</taxon>
        <taxon>Trypanosomatidae</taxon>
        <taxon>Leishmaniinae</taxon>
        <taxon>Leishmania</taxon>
        <taxon>Leishmania braziliensis species complex</taxon>
    </lineage>
</organism>
<dbReference type="Gene3D" id="1.10.510.10">
    <property type="entry name" value="Transferase(Phosphotransferase) domain 1"/>
    <property type="match status" value="2"/>
</dbReference>